<dbReference type="EMBL" id="CM003381">
    <property type="protein sequence ID" value="KOM57532.1"/>
    <property type="molecule type" value="Genomic_DNA"/>
</dbReference>
<evidence type="ECO:0000313" key="3">
    <source>
        <dbReference type="Proteomes" id="UP000053144"/>
    </source>
</evidence>
<feature type="compositionally biased region" description="Polar residues" evidence="1">
    <location>
        <begin position="115"/>
        <end position="126"/>
    </location>
</feature>
<reference evidence="3" key="1">
    <citation type="journal article" date="2015" name="Proc. Natl. Acad. Sci. U.S.A.">
        <title>Genome sequencing of adzuki bean (Vigna angularis) provides insight into high starch and low fat accumulation and domestication.</title>
        <authorList>
            <person name="Yang K."/>
            <person name="Tian Z."/>
            <person name="Chen C."/>
            <person name="Luo L."/>
            <person name="Zhao B."/>
            <person name="Wang Z."/>
            <person name="Yu L."/>
            <person name="Li Y."/>
            <person name="Sun Y."/>
            <person name="Li W."/>
            <person name="Chen Y."/>
            <person name="Li Y."/>
            <person name="Zhang Y."/>
            <person name="Ai D."/>
            <person name="Zhao J."/>
            <person name="Shang C."/>
            <person name="Ma Y."/>
            <person name="Wu B."/>
            <person name="Wang M."/>
            <person name="Gao L."/>
            <person name="Sun D."/>
            <person name="Zhang P."/>
            <person name="Guo F."/>
            <person name="Wang W."/>
            <person name="Li Y."/>
            <person name="Wang J."/>
            <person name="Varshney R.K."/>
            <person name="Wang J."/>
            <person name="Ling H.Q."/>
            <person name="Wan P."/>
        </authorList>
    </citation>
    <scope>NUCLEOTIDE SEQUENCE</scope>
    <source>
        <strain evidence="3">cv. Jingnong 6</strain>
    </source>
</reference>
<gene>
    <name evidence="2" type="ORF">LR48_Vigan11g056500</name>
</gene>
<evidence type="ECO:0000313" key="2">
    <source>
        <dbReference type="EMBL" id="KOM57532.1"/>
    </source>
</evidence>
<sequence>MVTTHDQAATLRRRPGANLEVQQVLIHGRERKSEAHGLCWMYTLHTAAHMRSSHIHSFSSSNNVHSSWRGAHGNPPCVRGVRRTAFSSSLEVHEEATSKQLTVLSLEGCTKKGQQASYPDSRFQQPSHEEAGSGPAGLASILGPARRNPSLGPAATVKEGEKRSGNCAHLEGSSRHLQVSPLVGENSESCSGVKGLYRVARWAAVPEGFCSAHTILDGRPSKTHIGPLTRAMAKRIQEEEGPYTILLLWKEAAASIAFEHMKRETWREKLAAKAIKKTQLGQLSRVLLSWKKNSELVLFTHTCRGLNKFMLPFFGVHKFVINVPNGGPDDGSRQRRAGAAEDVHVRFS</sequence>
<dbReference type="Proteomes" id="UP000053144">
    <property type="component" value="Chromosome 11"/>
</dbReference>
<evidence type="ECO:0000256" key="1">
    <source>
        <dbReference type="SAM" id="MobiDB-lite"/>
    </source>
</evidence>
<organism evidence="2 3">
    <name type="scientific">Phaseolus angularis</name>
    <name type="common">Azuki bean</name>
    <name type="synonym">Vigna angularis</name>
    <dbReference type="NCBI Taxonomy" id="3914"/>
    <lineage>
        <taxon>Eukaryota</taxon>
        <taxon>Viridiplantae</taxon>
        <taxon>Streptophyta</taxon>
        <taxon>Embryophyta</taxon>
        <taxon>Tracheophyta</taxon>
        <taxon>Spermatophyta</taxon>
        <taxon>Magnoliopsida</taxon>
        <taxon>eudicotyledons</taxon>
        <taxon>Gunneridae</taxon>
        <taxon>Pentapetalae</taxon>
        <taxon>rosids</taxon>
        <taxon>fabids</taxon>
        <taxon>Fabales</taxon>
        <taxon>Fabaceae</taxon>
        <taxon>Papilionoideae</taxon>
        <taxon>50 kb inversion clade</taxon>
        <taxon>NPAAA clade</taxon>
        <taxon>indigoferoid/millettioid clade</taxon>
        <taxon>Phaseoleae</taxon>
        <taxon>Vigna</taxon>
    </lineage>
</organism>
<accession>A0A0L9VRQ4</accession>
<feature type="region of interest" description="Disordered" evidence="1">
    <location>
        <begin position="115"/>
        <end position="168"/>
    </location>
</feature>
<proteinExistence type="predicted"/>
<name>A0A0L9VRQ4_PHAAN</name>
<protein>
    <submittedName>
        <fullName evidence="2">Uncharacterized protein</fullName>
    </submittedName>
</protein>
<dbReference type="Gramene" id="KOM57532">
    <property type="protein sequence ID" value="KOM57532"/>
    <property type="gene ID" value="LR48_Vigan11g056500"/>
</dbReference>
<dbReference type="AlphaFoldDB" id="A0A0L9VRQ4"/>